<evidence type="ECO:0000256" key="1">
    <source>
        <dbReference type="SAM" id="MobiDB-lite"/>
    </source>
</evidence>
<organism evidence="2">
    <name type="scientific">Oryza sativa subsp. japonica</name>
    <name type="common">Rice</name>
    <dbReference type="NCBI Taxonomy" id="39947"/>
    <lineage>
        <taxon>Eukaryota</taxon>
        <taxon>Viridiplantae</taxon>
        <taxon>Streptophyta</taxon>
        <taxon>Embryophyta</taxon>
        <taxon>Tracheophyta</taxon>
        <taxon>Spermatophyta</taxon>
        <taxon>Magnoliopsida</taxon>
        <taxon>Liliopsida</taxon>
        <taxon>Poales</taxon>
        <taxon>Poaceae</taxon>
        <taxon>BOP clade</taxon>
        <taxon>Oryzoideae</taxon>
        <taxon>Oryzeae</taxon>
        <taxon>Oryzinae</taxon>
        <taxon>Oryza</taxon>
        <taxon>Oryza sativa</taxon>
    </lineage>
</organism>
<protein>
    <submittedName>
        <fullName evidence="2">Uncharacterized protein</fullName>
    </submittedName>
</protein>
<gene>
    <name evidence="2" type="ORF">OsJ_18644</name>
</gene>
<reference evidence="2" key="1">
    <citation type="journal article" date="2005" name="PLoS Biol.">
        <title>The genomes of Oryza sativa: a history of duplications.</title>
        <authorList>
            <person name="Yu J."/>
            <person name="Wang J."/>
            <person name="Lin W."/>
            <person name="Li S."/>
            <person name="Li H."/>
            <person name="Zhou J."/>
            <person name="Ni P."/>
            <person name="Dong W."/>
            <person name="Hu S."/>
            <person name="Zeng C."/>
            <person name="Zhang J."/>
            <person name="Zhang Y."/>
            <person name="Li R."/>
            <person name="Xu Z."/>
            <person name="Li S."/>
            <person name="Li X."/>
            <person name="Zheng H."/>
            <person name="Cong L."/>
            <person name="Lin L."/>
            <person name="Yin J."/>
            <person name="Geng J."/>
            <person name="Li G."/>
            <person name="Shi J."/>
            <person name="Liu J."/>
            <person name="Lv H."/>
            <person name="Li J."/>
            <person name="Wang J."/>
            <person name="Deng Y."/>
            <person name="Ran L."/>
            <person name="Shi X."/>
            <person name="Wang X."/>
            <person name="Wu Q."/>
            <person name="Li C."/>
            <person name="Ren X."/>
            <person name="Wang J."/>
            <person name="Wang X."/>
            <person name="Li D."/>
            <person name="Liu D."/>
            <person name="Zhang X."/>
            <person name="Ji Z."/>
            <person name="Zhao W."/>
            <person name="Sun Y."/>
            <person name="Zhang Z."/>
            <person name="Bao J."/>
            <person name="Han Y."/>
            <person name="Dong L."/>
            <person name="Ji J."/>
            <person name="Chen P."/>
            <person name="Wu S."/>
            <person name="Liu J."/>
            <person name="Xiao Y."/>
            <person name="Bu D."/>
            <person name="Tan J."/>
            <person name="Yang L."/>
            <person name="Ye C."/>
            <person name="Zhang J."/>
            <person name="Xu J."/>
            <person name="Zhou Y."/>
            <person name="Yu Y."/>
            <person name="Zhang B."/>
            <person name="Zhuang S."/>
            <person name="Wei H."/>
            <person name="Liu B."/>
            <person name="Lei M."/>
            <person name="Yu H."/>
            <person name="Li Y."/>
            <person name="Xu H."/>
            <person name="Wei S."/>
            <person name="He X."/>
            <person name="Fang L."/>
            <person name="Zhang Z."/>
            <person name="Zhang Y."/>
            <person name="Huang X."/>
            <person name="Su Z."/>
            <person name="Tong W."/>
            <person name="Li J."/>
            <person name="Tong Z."/>
            <person name="Li S."/>
            <person name="Ye J."/>
            <person name="Wang L."/>
            <person name="Fang L."/>
            <person name="Lei T."/>
            <person name="Chen C."/>
            <person name="Chen H."/>
            <person name="Xu Z."/>
            <person name="Li H."/>
            <person name="Huang H."/>
            <person name="Zhang F."/>
            <person name="Xu H."/>
            <person name="Li N."/>
            <person name="Zhao C."/>
            <person name="Li S."/>
            <person name="Dong L."/>
            <person name="Huang Y."/>
            <person name="Li L."/>
            <person name="Xi Y."/>
            <person name="Qi Q."/>
            <person name="Li W."/>
            <person name="Zhang B."/>
            <person name="Hu W."/>
            <person name="Zhang Y."/>
            <person name="Tian X."/>
            <person name="Jiao Y."/>
            <person name="Liang X."/>
            <person name="Jin J."/>
            <person name="Gao L."/>
            <person name="Zheng W."/>
            <person name="Hao B."/>
            <person name="Liu S."/>
            <person name="Wang W."/>
            <person name="Yuan L."/>
            <person name="Cao M."/>
            <person name="McDermott J."/>
            <person name="Samudrala R."/>
            <person name="Wang J."/>
            <person name="Wong G.K."/>
            <person name="Yang H."/>
        </authorList>
    </citation>
    <scope>NUCLEOTIDE SEQUENCE [LARGE SCALE GENOMIC DNA]</scope>
</reference>
<dbReference type="AlphaFoldDB" id="A0A8J8Y2N6"/>
<dbReference type="EMBL" id="CM000142">
    <property type="protein sequence ID" value="EEE63820.1"/>
    <property type="molecule type" value="Genomic_DNA"/>
</dbReference>
<proteinExistence type="predicted"/>
<feature type="compositionally biased region" description="Basic and acidic residues" evidence="1">
    <location>
        <begin position="80"/>
        <end position="91"/>
    </location>
</feature>
<evidence type="ECO:0000313" key="2">
    <source>
        <dbReference type="EMBL" id="EEE63820.1"/>
    </source>
</evidence>
<dbReference type="Proteomes" id="UP000007752">
    <property type="component" value="Chromosome 5"/>
</dbReference>
<reference evidence="2" key="2">
    <citation type="submission" date="2008-12" db="EMBL/GenBank/DDBJ databases">
        <title>Improved gene annotation of the rice (Oryza sativa) genomes.</title>
        <authorList>
            <person name="Wang J."/>
            <person name="Li R."/>
            <person name="Fan W."/>
            <person name="Huang Q."/>
            <person name="Zhang J."/>
            <person name="Zhou Y."/>
            <person name="Hu Y."/>
            <person name="Zi S."/>
            <person name="Li J."/>
            <person name="Ni P."/>
            <person name="Zheng H."/>
            <person name="Zhang Y."/>
            <person name="Zhao M."/>
            <person name="Hao Q."/>
            <person name="McDermott J."/>
            <person name="Samudrala R."/>
            <person name="Kristiansen K."/>
            <person name="Wong G.K.-S."/>
        </authorList>
    </citation>
    <scope>NUCLEOTIDE SEQUENCE</scope>
</reference>
<accession>A0A8J8Y2N6</accession>
<name>A0A8J8Y2N6_ORYSJ</name>
<sequence>MLLFKPPLANEEHNCRWKMEQWRCDVAEDPLQSTSCRRGAFRSSHCATSDRNAALHVDFNGDHRATASPSSRTHSRRRQGRDEGGDGDHGEPAPLTTED</sequence>
<feature type="region of interest" description="Disordered" evidence="1">
    <location>
        <begin position="59"/>
        <end position="99"/>
    </location>
</feature>